<accession>A0A917ATQ8</accession>
<evidence type="ECO:0000259" key="3">
    <source>
        <dbReference type="PROSITE" id="PS50206"/>
    </source>
</evidence>
<dbReference type="GO" id="GO:0004792">
    <property type="term" value="F:thiosulfate-cyanide sulfurtransferase activity"/>
    <property type="evidence" value="ECO:0007669"/>
    <property type="project" value="InterPro"/>
</dbReference>
<dbReference type="RefSeq" id="WP_188685430.1">
    <property type="nucleotide sequence ID" value="NZ_BMIS01000009.1"/>
</dbReference>
<dbReference type="SUPFAM" id="SSF52821">
    <property type="entry name" value="Rhodanese/Cell cycle control phosphatase"/>
    <property type="match status" value="2"/>
</dbReference>
<evidence type="ECO:0000256" key="1">
    <source>
        <dbReference type="ARBA" id="ARBA00022679"/>
    </source>
</evidence>
<gene>
    <name evidence="4" type="ORF">GCM10011401_20770</name>
</gene>
<comment type="caution">
    <text evidence="4">The sequence shown here is derived from an EMBL/GenBank/DDBJ whole genome shotgun (WGS) entry which is preliminary data.</text>
</comment>
<evidence type="ECO:0000256" key="2">
    <source>
        <dbReference type="ARBA" id="ARBA00022737"/>
    </source>
</evidence>
<dbReference type="InterPro" id="IPR001307">
    <property type="entry name" value="Thiosulphate_STrfase_CS"/>
</dbReference>
<dbReference type="InterPro" id="IPR036873">
    <property type="entry name" value="Rhodanese-like_dom_sf"/>
</dbReference>
<keyword evidence="2" id="KW-0677">Repeat</keyword>
<name>A0A917ATQ8_9MICC</name>
<protein>
    <submittedName>
        <fullName evidence="4">Sulfurtransferase</fullName>
    </submittedName>
</protein>
<dbReference type="PANTHER" id="PTHR11364">
    <property type="entry name" value="THIOSULFATE SULFERTANSFERASE"/>
    <property type="match status" value="1"/>
</dbReference>
<feature type="domain" description="Rhodanese" evidence="3">
    <location>
        <begin position="19"/>
        <end position="138"/>
    </location>
</feature>
<evidence type="ECO:0000313" key="5">
    <source>
        <dbReference type="Proteomes" id="UP000633136"/>
    </source>
</evidence>
<sequence length="278" mass="29979">MTAPAVTITAPALRELQDSGAPLAVLDVRWRQDRPEGLPDYLSGHIPGAIFVDLDYELADPSRAPQEGNHPLPSAGAFQETLRRWGITQEHTVVVYDDLKNLSAARAWWLLRAAGLSEVRILDGSLRAWTSAGYLLSTEMEFAEPSEISISLGHLPTAHAEEVAALGSQDTLLDARPGSRYRGIDDPLAERPGHIPGAISAPTAANTDSTGHLLTPEEIRERYAALGAPPGSRVHVYCFSGVHSAHSALALTSAGYEPVLYPGGFGQWSRDPQRPVER</sequence>
<reference evidence="4" key="1">
    <citation type="journal article" date="2014" name="Int. J. Syst. Evol. Microbiol.">
        <title>Complete genome sequence of Corynebacterium casei LMG S-19264T (=DSM 44701T), isolated from a smear-ripened cheese.</title>
        <authorList>
            <consortium name="US DOE Joint Genome Institute (JGI-PGF)"/>
            <person name="Walter F."/>
            <person name="Albersmeier A."/>
            <person name="Kalinowski J."/>
            <person name="Ruckert C."/>
        </authorList>
    </citation>
    <scope>NUCLEOTIDE SEQUENCE</scope>
    <source>
        <strain evidence="4">CGMCC 1.15388</strain>
    </source>
</reference>
<feature type="domain" description="Rhodanese" evidence="3">
    <location>
        <begin position="166"/>
        <end position="277"/>
    </location>
</feature>
<proteinExistence type="predicted"/>
<keyword evidence="1" id="KW-0808">Transferase</keyword>
<dbReference type="PROSITE" id="PS00380">
    <property type="entry name" value="RHODANESE_1"/>
    <property type="match status" value="1"/>
</dbReference>
<dbReference type="EMBL" id="BMIS01000009">
    <property type="protein sequence ID" value="GGE73472.1"/>
    <property type="molecule type" value="Genomic_DNA"/>
</dbReference>
<organism evidence="4 5">
    <name type="scientific">Nesterenkonia cremea</name>
    <dbReference type="NCBI Taxonomy" id="1882340"/>
    <lineage>
        <taxon>Bacteria</taxon>
        <taxon>Bacillati</taxon>
        <taxon>Actinomycetota</taxon>
        <taxon>Actinomycetes</taxon>
        <taxon>Micrococcales</taxon>
        <taxon>Micrococcaceae</taxon>
        <taxon>Nesterenkonia</taxon>
    </lineage>
</organism>
<dbReference type="InterPro" id="IPR045078">
    <property type="entry name" value="TST/MPST-like"/>
</dbReference>
<dbReference type="CDD" id="cd01448">
    <property type="entry name" value="TST_Repeat_1"/>
    <property type="match status" value="1"/>
</dbReference>
<reference evidence="4" key="2">
    <citation type="submission" date="2020-09" db="EMBL/GenBank/DDBJ databases">
        <authorList>
            <person name="Sun Q."/>
            <person name="Zhou Y."/>
        </authorList>
    </citation>
    <scope>NUCLEOTIDE SEQUENCE</scope>
    <source>
        <strain evidence="4">CGMCC 1.15388</strain>
    </source>
</reference>
<evidence type="ECO:0000313" key="4">
    <source>
        <dbReference type="EMBL" id="GGE73472.1"/>
    </source>
</evidence>
<dbReference type="Gene3D" id="3.40.250.10">
    <property type="entry name" value="Rhodanese-like domain"/>
    <property type="match status" value="2"/>
</dbReference>
<dbReference type="CDD" id="cd01449">
    <property type="entry name" value="TST_Repeat_2"/>
    <property type="match status" value="1"/>
</dbReference>
<dbReference type="Pfam" id="PF00581">
    <property type="entry name" value="Rhodanese"/>
    <property type="match status" value="2"/>
</dbReference>
<dbReference type="Proteomes" id="UP000633136">
    <property type="component" value="Unassembled WGS sequence"/>
</dbReference>
<dbReference type="PANTHER" id="PTHR11364:SF27">
    <property type="entry name" value="SULFURTRANSFERASE"/>
    <property type="match status" value="1"/>
</dbReference>
<dbReference type="InterPro" id="IPR001763">
    <property type="entry name" value="Rhodanese-like_dom"/>
</dbReference>
<dbReference type="PROSITE" id="PS50206">
    <property type="entry name" value="RHODANESE_3"/>
    <property type="match status" value="2"/>
</dbReference>
<keyword evidence="5" id="KW-1185">Reference proteome</keyword>
<dbReference type="AlphaFoldDB" id="A0A917ATQ8"/>
<dbReference type="SMART" id="SM00450">
    <property type="entry name" value="RHOD"/>
    <property type="match status" value="2"/>
</dbReference>